<protein>
    <submittedName>
        <fullName evidence="4">BTBD1_2</fullName>
    </submittedName>
</protein>
<dbReference type="PANTHER" id="PTHR45774">
    <property type="entry name" value="BTB/POZ DOMAIN-CONTAINING"/>
    <property type="match status" value="1"/>
</dbReference>
<feature type="domain" description="BTB" evidence="3">
    <location>
        <begin position="29"/>
        <end position="89"/>
    </location>
</feature>
<dbReference type="Pfam" id="PF08005">
    <property type="entry name" value="PHR"/>
    <property type="match status" value="1"/>
</dbReference>
<keyword evidence="2" id="KW-0963">Cytoplasm</keyword>
<dbReference type="Proteomes" id="UP000507470">
    <property type="component" value="Unassembled WGS sequence"/>
</dbReference>
<keyword evidence="5" id="KW-1185">Reference proteome</keyword>
<name>A0A6J8ET35_MYTCO</name>
<dbReference type="Gene3D" id="3.30.710.10">
    <property type="entry name" value="Potassium Channel Kv1.1, Chain A"/>
    <property type="match status" value="1"/>
</dbReference>
<dbReference type="EMBL" id="CACVKT020009705">
    <property type="protein sequence ID" value="CAC5423043.1"/>
    <property type="molecule type" value="Genomic_DNA"/>
</dbReference>
<evidence type="ECO:0000259" key="3">
    <source>
        <dbReference type="PROSITE" id="PS50097"/>
    </source>
</evidence>
<dbReference type="Pfam" id="PF00651">
    <property type="entry name" value="BTB"/>
    <property type="match status" value="1"/>
</dbReference>
<evidence type="ECO:0000256" key="1">
    <source>
        <dbReference type="ARBA" id="ARBA00004496"/>
    </source>
</evidence>
<dbReference type="GO" id="GO:0005737">
    <property type="term" value="C:cytoplasm"/>
    <property type="evidence" value="ECO:0007669"/>
    <property type="project" value="UniProtKB-SubCell"/>
</dbReference>
<dbReference type="SUPFAM" id="SSF54695">
    <property type="entry name" value="POZ domain"/>
    <property type="match status" value="1"/>
</dbReference>
<dbReference type="InterPro" id="IPR012983">
    <property type="entry name" value="PHR"/>
</dbReference>
<dbReference type="InterPro" id="IPR000210">
    <property type="entry name" value="BTB/POZ_dom"/>
</dbReference>
<accession>A0A6J8ET35</accession>
<evidence type="ECO:0000256" key="2">
    <source>
        <dbReference type="ARBA" id="ARBA00022490"/>
    </source>
</evidence>
<evidence type="ECO:0000313" key="4">
    <source>
        <dbReference type="EMBL" id="CAC5423043.1"/>
    </source>
</evidence>
<dbReference type="InterPro" id="IPR038648">
    <property type="entry name" value="PHR_sf"/>
</dbReference>
<dbReference type="AlphaFoldDB" id="A0A6J8ET35"/>
<dbReference type="InterPro" id="IPR011333">
    <property type="entry name" value="SKP1/BTB/POZ_sf"/>
</dbReference>
<proteinExistence type="predicted"/>
<dbReference type="Gene3D" id="2.60.120.820">
    <property type="entry name" value="PHR domain"/>
    <property type="match status" value="1"/>
</dbReference>
<organism evidence="4 5">
    <name type="scientific">Mytilus coruscus</name>
    <name type="common">Sea mussel</name>
    <dbReference type="NCBI Taxonomy" id="42192"/>
    <lineage>
        <taxon>Eukaryota</taxon>
        <taxon>Metazoa</taxon>
        <taxon>Spiralia</taxon>
        <taxon>Lophotrochozoa</taxon>
        <taxon>Mollusca</taxon>
        <taxon>Bivalvia</taxon>
        <taxon>Autobranchia</taxon>
        <taxon>Pteriomorphia</taxon>
        <taxon>Mytilida</taxon>
        <taxon>Mytiloidea</taxon>
        <taxon>Mytilidae</taxon>
        <taxon>Mytilinae</taxon>
        <taxon>Mytilus</taxon>
    </lineage>
</organism>
<comment type="subcellular location">
    <subcellularLocation>
        <location evidence="1">Cytoplasm</location>
    </subcellularLocation>
</comment>
<dbReference type="PROSITE" id="PS50097">
    <property type="entry name" value="BTB"/>
    <property type="match status" value="1"/>
</dbReference>
<evidence type="ECO:0000313" key="5">
    <source>
        <dbReference type="Proteomes" id="UP000507470"/>
    </source>
</evidence>
<gene>
    <name evidence="4" type="ORF">MCOR_55053</name>
</gene>
<dbReference type="OrthoDB" id="9979965at2759"/>
<reference evidence="4 5" key="1">
    <citation type="submission" date="2020-06" db="EMBL/GenBank/DDBJ databases">
        <authorList>
            <person name="Li R."/>
            <person name="Bekaert M."/>
        </authorList>
    </citation>
    <scope>NUCLEOTIDE SEQUENCE [LARGE SCALE GENOMIC DNA]</scope>
    <source>
        <strain evidence="5">wild</strain>
    </source>
</reference>
<dbReference type="SMART" id="SM00225">
    <property type="entry name" value="BTB"/>
    <property type="match status" value="1"/>
</dbReference>
<sequence length="381" mass="43560">MNKKEPFDWTERKTLQECMMYMFDNEIMCDVTFLVGGNRKAIKAHKNILASRSPIFRSMFDGSQTEEKEINVPNIDEDTLKLYFAQEYSLSSINTKCSELLKSTAKSANSVLTLSTANQFHLEDLQKESLQYIEDNTGDCLLSVHAVEWAETQCKRQQKELNAHNLRSIAGELVSLIKFPLVKKIYFSTEVSTSMLLTPDEIQSVLLYHKGTKCQLFSEKPRCPRKVTFICKHEQTLNNIYPIFETPSNDEFTFRSNNPIWLKGCVIFGPVDQRSGSGSFTFHLQDNSKKYIHSENLDLVCGNVYDQRVAIRVSKPIPLIANTPYTINVRDFRPCAQYYAYVGMLGQVYTQDDFVITFAISSRPFSFSPYVCQISGILCST</sequence>